<reference evidence="5" key="1">
    <citation type="submission" date="2021-10" db="EMBL/GenBank/DDBJ databases">
        <title>De novo Genome Assembly of Clathrus columnatus (Basidiomycota, Fungi) Using Illumina and Nanopore Sequence Data.</title>
        <authorList>
            <person name="Ogiso-Tanaka E."/>
            <person name="Itagaki H."/>
            <person name="Hosoya T."/>
            <person name="Hosaka K."/>
        </authorList>
    </citation>
    <scope>NUCLEOTIDE SEQUENCE</scope>
    <source>
        <strain evidence="5">MO-923</strain>
    </source>
</reference>
<dbReference type="Proteomes" id="UP001050691">
    <property type="component" value="Unassembled WGS sequence"/>
</dbReference>
<evidence type="ECO:0000313" key="5">
    <source>
        <dbReference type="EMBL" id="GJJ14671.1"/>
    </source>
</evidence>
<dbReference type="PANTHER" id="PTHR11360:SF234">
    <property type="entry name" value="MFS-TYPE TRANSPORTER DBAD-RELATED"/>
    <property type="match status" value="1"/>
</dbReference>
<dbReference type="AlphaFoldDB" id="A0AAV5AJ51"/>
<comment type="caution">
    <text evidence="5">The sequence shown here is derived from an EMBL/GenBank/DDBJ whole genome shotgun (WGS) entry which is preliminary data.</text>
</comment>
<feature type="region of interest" description="Disordered" evidence="3">
    <location>
        <begin position="1"/>
        <end position="45"/>
    </location>
</feature>
<evidence type="ECO:0000256" key="4">
    <source>
        <dbReference type="SAM" id="Phobius"/>
    </source>
</evidence>
<evidence type="ECO:0000256" key="1">
    <source>
        <dbReference type="ARBA" id="ARBA00004141"/>
    </source>
</evidence>
<gene>
    <name evidence="5" type="ORF">Clacol_008937</name>
</gene>
<dbReference type="GO" id="GO:0016020">
    <property type="term" value="C:membrane"/>
    <property type="evidence" value="ECO:0007669"/>
    <property type="project" value="UniProtKB-SubCell"/>
</dbReference>
<keyword evidence="4" id="KW-0472">Membrane</keyword>
<proteinExistence type="inferred from homology"/>
<keyword evidence="6" id="KW-1185">Reference proteome</keyword>
<keyword evidence="4" id="KW-0812">Transmembrane</keyword>
<organism evidence="5 6">
    <name type="scientific">Clathrus columnatus</name>
    <dbReference type="NCBI Taxonomy" id="1419009"/>
    <lineage>
        <taxon>Eukaryota</taxon>
        <taxon>Fungi</taxon>
        <taxon>Dikarya</taxon>
        <taxon>Basidiomycota</taxon>
        <taxon>Agaricomycotina</taxon>
        <taxon>Agaricomycetes</taxon>
        <taxon>Phallomycetidae</taxon>
        <taxon>Phallales</taxon>
        <taxon>Clathraceae</taxon>
        <taxon>Clathrus</taxon>
    </lineage>
</organism>
<feature type="compositionally biased region" description="Polar residues" evidence="3">
    <location>
        <begin position="16"/>
        <end position="29"/>
    </location>
</feature>
<sequence length="167" mass="18397">MADESGTAYTPDTHGDSNLISNSTQNNNLIGKETEEPKESIPPPQVTFPNGGLVAWLNREFLSEHSPSQISWIGSVQVFLQFFLAPISGRLTDNGYFNHLLLFSSILLVFSMFMLSLAHPHHYYEVFLPQALGQGIAMGCMFLPSVTILAQYFSVRRSIVMGLGVSG</sequence>
<evidence type="ECO:0000256" key="3">
    <source>
        <dbReference type="SAM" id="MobiDB-lite"/>
    </source>
</evidence>
<dbReference type="Gene3D" id="1.20.1250.20">
    <property type="entry name" value="MFS general substrate transporter like domains"/>
    <property type="match status" value="1"/>
</dbReference>
<dbReference type="EMBL" id="BPWL01000010">
    <property type="protein sequence ID" value="GJJ14671.1"/>
    <property type="molecule type" value="Genomic_DNA"/>
</dbReference>
<comment type="subcellular location">
    <subcellularLocation>
        <location evidence="1">Membrane</location>
        <topology evidence="1">Multi-pass membrane protein</topology>
    </subcellularLocation>
</comment>
<name>A0AAV5AJ51_9AGAM</name>
<evidence type="ECO:0000256" key="2">
    <source>
        <dbReference type="ARBA" id="ARBA00006727"/>
    </source>
</evidence>
<evidence type="ECO:0000313" key="6">
    <source>
        <dbReference type="Proteomes" id="UP001050691"/>
    </source>
</evidence>
<protein>
    <recommendedName>
        <fullName evidence="7">Major facilitator superfamily (MFS) profile domain-containing protein</fullName>
    </recommendedName>
</protein>
<dbReference type="Pfam" id="PF07690">
    <property type="entry name" value="MFS_1"/>
    <property type="match status" value="1"/>
</dbReference>
<dbReference type="SUPFAM" id="SSF103473">
    <property type="entry name" value="MFS general substrate transporter"/>
    <property type="match status" value="1"/>
</dbReference>
<feature type="transmembrane region" description="Helical" evidence="4">
    <location>
        <begin position="100"/>
        <end position="119"/>
    </location>
</feature>
<dbReference type="InterPro" id="IPR050327">
    <property type="entry name" value="Proton-linked_MCT"/>
</dbReference>
<dbReference type="GO" id="GO:0022857">
    <property type="term" value="F:transmembrane transporter activity"/>
    <property type="evidence" value="ECO:0007669"/>
    <property type="project" value="InterPro"/>
</dbReference>
<keyword evidence="4" id="KW-1133">Transmembrane helix</keyword>
<evidence type="ECO:0008006" key="7">
    <source>
        <dbReference type="Google" id="ProtNLM"/>
    </source>
</evidence>
<accession>A0AAV5AJ51</accession>
<feature type="transmembrane region" description="Helical" evidence="4">
    <location>
        <begin position="131"/>
        <end position="153"/>
    </location>
</feature>
<dbReference type="InterPro" id="IPR036259">
    <property type="entry name" value="MFS_trans_sf"/>
</dbReference>
<dbReference type="PANTHER" id="PTHR11360">
    <property type="entry name" value="MONOCARBOXYLATE TRANSPORTER"/>
    <property type="match status" value="1"/>
</dbReference>
<comment type="similarity">
    <text evidence="2">Belongs to the major facilitator superfamily. Monocarboxylate porter (TC 2.A.1.13) family.</text>
</comment>
<dbReference type="InterPro" id="IPR011701">
    <property type="entry name" value="MFS"/>
</dbReference>